<feature type="domain" description="Barstar (barnase inhibitor)" evidence="2">
    <location>
        <begin position="1"/>
        <end position="78"/>
    </location>
</feature>
<dbReference type="OrthoDB" id="7575400at2"/>
<dbReference type="AlphaFoldDB" id="A0A1T4YG68"/>
<keyword evidence="4" id="KW-1185">Reference proteome</keyword>
<evidence type="ECO:0000313" key="4">
    <source>
        <dbReference type="Proteomes" id="UP000190774"/>
    </source>
</evidence>
<evidence type="ECO:0000313" key="3">
    <source>
        <dbReference type="EMBL" id="SKB00225.1"/>
    </source>
</evidence>
<proteinExistence type="inferred from homology"/>
<comment type="similarity">
    <text evidence="1">Belongs to the barstar family.</text>
</comment>
<evidence type="ECO:0000256" key="1">
    <source>
        <dbReference type="ARBA" id="ARBA00006845"/>
    </source>
</evidence>
<organism evidence="3 4">
    <name type="scientific">Prosthecobacter debontii</name>
    <dbReference type="NCBI Taxonomy" id="48467"/>
    <lineage>
        <taxon>Bacteria</taxon>
        <taxon>Pseudomonadati</taxon>
        <taxon>Verrucomicrobiota</taxon>
        <taxon>Verrucomicrobiia</taxon>
        <taxon>Verrucomicrobiales</taxon>
        <taxon>Verrucomicrobiaceae</taxon>
        <taxon>Prosthecobacter</taxon>
    </lineage>
</organism>
<evidence type="ECO:0000259" key="2">
    <source>
        <dbReference type="Pfam" id="PF01337"/>
    </source>
</evidence>
<dbReference type="SUPFAM" id="SSF52038">
    <property type="entry name" value="Barstar-related"/>
    <property type="match status" value="1"/>
</dbReference>
<dbReference type="RefSeq" id="WP_078814294.1">
    <property type="nucleotide sequence ID" value="NZ_FUYE01000010.1"/>
</dbReference>
<sequence length="100" mass="11274">MKIATIDLTTVTGWESFHELFAQLFDSPDYYGRNMDAWIDCMKDFAVGESSLRLDLKGMRALKTRCPEIYEALNECSAFINYRSAESGGDSVIALCYGHT</sequence>
<accession>A0A1T4YG68</accession>
<dbReference type="Proteomes" id="UP000190774">
    <property type="component" value="Unassembled WGS sequence"/>
</dbReference>
<dbReference type="STRING" id="48467.SAMN02745166_03099"/>
<protein>
    <submittedName>
        <fullName evidence="3">Barstar (Barnase inhibitor)</fullName>
    </submittedName>
</protein>
<dbReference type="InterPro" id="IPR035905">
    <property type="entry name" value="Barstar-like_sf"/>
</dbReference>
<dbReference type="InterPro" id="IPR000468">
    <property type="entry name" value="Barstar"/>
</dbReference>
<dbReference type="EMBL" id="FUYE01000010">
    <property type="protein sequence ID" value="SKB00225.1"/>
    <property type="molecule type" value="Genomic_DNA"/>
</dbReference>
<reference evidence="4" key="1">
    <citation type="submission" date="2017-02" db="EMBL/GenBank/DDBJ databases">
        <authorList>
            <person name="Varghese N."/>
            <person name="Submissions S."/>
        </authorList>
    </citation>
    <scope>NUCLEOTIDE SEQUENCE [LARGE SCALE GENOMIC DNA]</scope>
    <source>
        <strain evidence="4">ATCC 700200</strain>
    </source>
</reference>
<dbReference type="Gene3D" id="3.30.370.10">
    <property type="entry name" value="Barstar-like"/>
    <property type="match status" value="1"/>
</dbReference>
<gene>
    <name evidence="3" type="ORF">SAMN02745166_03099</name>
</gene>
<name>A0A1T4YG68_9BACT</name>
<dbReference type="Pfam" id="PF01337">
    <property type="entry name" value="Barstar"/>
    <property type="match status" value="1"/>
</dbReference>